<feature type="domain" description="BRCT" evidence="1">
    <location>
        <begin position="1"/>
        <end position="43"/>
    </location>
</feature>
<dbReference type="InterPro" id="IPR047250">
    <property type="entry name" value="BRCT_p53bp1-like_rpt2"/>
</dbReference>
<accession>A0A1U7W586</accession>
<dbReference type="STRING" id="4096.A0A1U7W586"/>
<dbReference type="Gene3D" id="3.40.50.10190">
    <property type="entry name" value="BRCT domain"/>
    <property type="match status" value="2"/>
</dbReference>
<evidence type="ECO:0000259" key="1">
    <source>
        <dbReference type="PROSITE" id="PS50172"/>
    </source>
</evidence>
<dbReference type="CDD" id="cd17724">
    <property type="entry name" value="BRCT_p53bp1_rpt2"/>
    <property type="match status" value="1"/>
</dbReference>
<dbReference type="GO" id="GO:0000077">
    <property type="term" value="P:DNA damage checkpoint signaling"/>
    <property type="evidence" value="ECO:0007669"/>
    <property type="project" value="TreeGrafter"/>
</dbReference>
<dbReference type="Proteomes" id="UP000189701">
    <property type="component" value="Unplaced"/>
</dbReference>
<dbReference type="Pfam" id="PF18428">
    <property type="entry name" value="BRCT_3"/>
    <property type="match status" value="1"/>
</dbReference>
<dbReference type="RefSeq" id="XP_009772366.1">
    <property type="nucleotide sequence ID" value="XM_009774064.1"/>
</dbReference>
<reference evidence="3" key="2">
    <citation type="submission" date="2025-08" db="UniProtKB">
        <authorList>
            <consortium name="RefSeq"/>
        </authorList>
    </citation>
    <scope>IDENTIFICATION</scope>
    <source>
        <tissue evidence="3">Leaf</tissue>
    </source>
</reference>
<dbReference type="PANTHER" id="PTHR15321:SF3">
    <property type="entry name" value="TP53-BINDING PROTEIN 1"/>
    <property type="match status" value="1"/>
</dbReference>
<dbReference type="InterPro" id="IPR047252">
    <property type="entry name" value="TP53BP1-like"/>
</dbReference>
<dbReference type="AlphaFoldDB" id="A0A1U7W586"/>
<feature type="domain" description="BRCT" evidence="1">
    <location>
        <begin position="63"/>
        <end position="163"/>
    </location>
</feature>
<proteinExistence type="predicted"/>
<reference evidence="2" key="1">
    <citation type="journal article" date="2013" name="Genome Biol.">
        <title>Reference genomes and transcriptomes of Nicotiana sylvestris and Nicotiana tomentosiformis.</title>
        <authorList>
            <person name="Sierro N."/>
            <person name="Battey J.N."/>
            <person name="Ouadi S."/>
            <person name="Bovet L."/>
            <person name="Goepfert S."/>
            <person name="Bakaher N."/>
            <person name="Peitsch M.C."/>
            <person name="Ivanov N.V."/>
        </authorList>
    </citation>
    <scope>NUCLEOTIDE SEQUENCE [LARGE SCALE GENOMIC DNA]</scope>
</reference>
<organism evidence="2 3">
    <name type="scientific">Nicotiana sylvestris</name>
    <name type="common">Wood tobacco</name>
    <name type="synonym">South American tobacco</name>
    <dbReference type="NCBI Taxonomy" id="4096"/>
    <lineage>
        <taxon>Eukaryota</taxon>
        <taxon>Viridiplantae</taxon>
        <taxon>Streptophyta</taxon>
        <taxon>Embryophyta</taxon>
        <taxon>Tracheophyta</taxon>
        <taxon>Spermatophyta</taxon>
        <taxon>Magnoliopsida</taxon>
        <taxon>eudicotyledons</taxon>
        <taxon>Gunneridae</taxon>
        <taxon>Pentapetalae</taxon>
        <taxon>asterids</taxon>
        <taxon>lamiids</taxon>
        <taxon>Solanales</taxon>
        <taxon>Solanaceae</taxon>
        <taxon>Nicotianoideae</taxon>
        <taxon>Nicotianeae</taxon>
        <taxon>Nicotiana</taxon>
    </lineage>
</organism>
<dbReference type="eggNOG" id="ENOG502RDA7">
    <property type="taxonomic scope" value="Eukaryota"/>
</dbReference>
<dbReference type="GO" id="GO:0045944">
    <property type="term" value="P:positive regulation of transcription by RNA polymerase II"/>
    <property type="evidence" value="ECO:0007669"/>
    <property type="project" value="TreeGrafter"/>
</dbReference>
<evidence type="ECO:0000313" key="3">
    <source>
        <dbReference type="RefSeq" id="XP_009772366.1"/>
    </source>
</evidence>
<dbReference type="SUPFAM" id="SSF52113">
    <property type="entry name" value="BRCT domain"/>
    <property type="match status" value="1"/>
</dbReference>
<evidence type="ECO:0000313" key="2">
    <source>
        <dbReference type="Proteomes" id="UP000189701"/>
    </source>
</evidence>
<dbReference type="PROSITE" id="PS50172">
    <property type="entry name" value="BRCT"/>
    <property type="match status" value="2"/>
</dbReference>
<gene>
    <name evidence="3" type="primary">LOC104222771</name>
</gene>
<name>A0A1U7W586_NICSY</name>
<dbReference type="InterPro" id="IPR036420">
    <property type="entry name" value="BRCT_dom_sf"/>
</dbReference>
<keyword evidence="2" id="KW-1185">Reference proteome</keyword>
<dbReference type="InterPro" id="IPR001357">
    <property type="entry name" value="BRCT_dom"/>
</dbReference>
<sequence>MLLQLQTIKFLYGCAVNAFMLKPKWLTDSISEGHILPPEKYMAVKKCVGKLCVSVESLVKSNSHSPIFDNLGIMLHGEKNFCTDMAKIIKHGGGQVFKTLLELVQNRDDEKIVTGVIVTENERSASRHLKHCASEGKIPITSAYWIIRSLHLGKLLPLKEKTKSCKLPTLKLPNFPDTLGLSQEI</sequence>
<dbReference type="GO" id="GO:0005634">
    <property type="term" value="C:nucleus"/>
    <property type="evidence" value="ECO:0007669"/>
    <property type="project" value="TreeGrafter"/>
</dbReference>
<dbReference type="GO" id="GO:0042393">
    <property type="term" value="F:histone binding"/>
    <property type="evidence" value="ECO:0007669"/>
    <property type="project" value="TreeGrafter"/>
</dbReference>
<protein>
    <submittedName>
        <fullName evidence="3">Uncharacterized protein LOC104222771</fullName>
    </submittedName>
</protein>
<dbReference type="PANTHER" id="PTHR15321">
    <property type="entry name" value="TUMOR SUPPRESSOR P53-BINDING PROTEIN 1"/>
    <property type="match status" value="1"/>
</dbReference>